<dbReference type="AlphaFoldDB" id="A0A0M7AKP4"/>
<keyword evidence="3" id="KW-1185">Reference proteome</keyword>
<feature type="signal peptide" evidence="1">
    <location>
        <begin position="1"/>
        <end position="20"/>
    </location>
</feature>
<keyword evidence="1" id="KW-0732">Signal</keyword>
<organism evidence="2 3">
    <name type="scientific">Roseibium alexandrii</name>
    <dbReference type="NCBI Taxonomy" id="388408"/>
    <lineage>
        <taxon>Bacteria</taxon>
        <taxon>Pseudomonadati</taxon>
        <taxon>Pseudomonadota</taxon>
        <taxon>Alphaproteobacteria</taxon>
        <taxon>Hyphomicrobiales</taxon>
        <taxon>Stappiaceae</taxon>
        <taxon>Roseibium</taxon>
    </lineage>
</organism>
<protein>
    <recommendedName>
        <fullName evidence="4">Cache domain-containing protein</fullName>
    </recommendedName>
</protein>
<evidence type="ECO:0000313" key="3">
    <source>
        <dbReference type="Proteomes" id="UP000053235"/>
    </source>
</evidence>
<dbReference type="EMBL" id="CXWD01000020">
    <property type="protein sequence ID" value="CTQ75227.1"/>
    <property type="molecule type" value="Genomic_DNA"/>
</dbReference>
<dbReference type="Proteomes" id="UP000053235">
    <property type="component" value="Unassembled WGS sequence"/>
</dbReference>
<feature type="chain" id="PRO_5005809562" description="Cache domain-containing protein" evidence="1">
    <location>
        <begin position="21"/>
        <end position="189"/>
    </location>
</feature>
<evidence type="ECO:0008006" key="4">
    <source>
        <dbReference type="Google" id="ProtNLM"/>
    </source>
</evidence>
<evidence type="ECO:0000313" key="2">
    <source>
        <dbReference type="EMBL" id="CTQ75227.1"/>
    </source>
</evidence>
<dbReference type="RefSeq" id="WP_055673405.1">
    <property type="nucleotide sequence ID" value="NZ_CXWD01000020.1"/>
</dbReference>
<accession>A0A0M7AKP4</accession>
<proteinExistence type="predicted"/>
<gene>
    <name evidence="2" type="ORF">LAX5112_04153</name>
</gene>
<sequence length="189" mass="20113">MKTFLKSAVFVLLATGAANANEFKAELEELANGQIAEIASSSEVIAAVKAQNTQTAGHDQAKIDELDKTWRAEAEAVDQPMIDAVLENDLSGYLADLQDGSDGLFTEIFVMDAKGLNVGQSDVTSDYWQGDEAKWQDTYGAGSGSVHISDLEEDESTQLLQSQVSVPVVDPDSGEPIGAVTFGVNVENL</sequence>
<reference evidence="3" key="1">
    <citation type="submission" date="2015-07" db="EMBL/GenBank/DDBJ databases">
        <authorList>
            <person name="Rodrigo-Torres Lidia"/>
            <person name="Arahal R.David."/>
        </authorList>
    </citation>
    <scope>NUCLEOTIDE SEQUENCE [LARGE SCALE GENOMIC DNA]</scope>
    <source>
        <strain evidence="3">CECT 5112</strain>
    </source>
</reference>
<dbReference type="STRING" id="388408.LAX5112_04153"/>
<dbReference type="CDD" id="cd18773">
    <property type="entry name" value="PDC1_HK_sensor"/>
    <property type="match status" value="1"/>
</dbReference>
<evidence type="ECO:0000256" key="1">
    <source>
        <dbReference type="SAM" id="SignalP"/>
    </source>
</evidence>
<name>A0A0M7AKP4_9HYPH</name>